<evidence type="ECO:0000313" key="2">
    <source>
        <dbReference type="Proteomes" id="UP000658225"/>
    </source>
</evidence>
<gene>
    <name evidence="1" type="ORF">H4683_000764</name>
</gene>
<keyword evidence="2" id="KW-1185">Reference proteome</keyword>
<accession>A0A927MFU9</accession>
<proteinExistence type="predicted"/>
<dbReference type="Proteomes" id="UP000658225">
    <property type="component" value="Unassembled WGS sequence"/>
</dbReference>
<dbReference type="EMBL" id="JADBEL010000003">
    <property type="protein sequence ID" value="MBE1553690.1"/>
    <property type="molecule type" value="Genomic_DNA"/>
</dbReference>
<comment type="caution">
    <text evidence="1">The sequence shown here is derived from an EMBL/GenBank/DDBJ whole genome shotgun (WGS) entry which is preliminary data.</text>
</comment>
<organism evidence="1 2">
    <name type="scientific">Sporosarcina limicola</name>
    <dbReference type="NCBI Taxonomy" id="34101"/>
    <lineage>
        <taxon>Bacteria</taxon>
        <taxon>Bacillati</taxon>
        <taxon>Bacillota</taxon>
        <taxon>Bacilli</taxon>
        <taxon>Bacillales</taxon>
        <taxon>Caryophanaceae</taxon>
        <taxon>Sporosarcina</taxon>
    </lineage>
</organism>
<protein>
    <submittedName>
        <fullName evidence="1">Uncharacterized protein</fullName>
    </submittedName>
</protein>
<evidence type="ECO:0000313" key="1">
    <source>
        <dbReference type="EMBL" id="MBE1553690.1"/>
    </source>
</evidence>
<reference evidence="1" key="1">
    <citation type="submission" date="2020-10" db="EMBL/GenBank/DDBJ databases">
        <title>Genomic Encyclopedia of Type Strains, Phase IV (KMG-IV): sequencing the most valuable type-strain genomes for metagenomic binning, comparative biology and taxonomic classification.</title>
        <authorList>
            <person name="Goeker M."/>
        </authorList>
    </citation>
    <scope>NUCLEOTIDE SEQUENCE</scope>
    <source>
        <strain evidence="1">DSM 13886</strain>
    </source>
</reference>
<dbReference type="AlphaFoldDB" id="A0A927MFU9"/>
<name>A0A927MFU9_9BACL</name>
<sequence>MTREEFQAWAELARDFRDQVTTGKMNLDEYLDWLKV</sequence>